<dbReference type="GO" id="GO:1990423">
    <property type="term" value="C:RZZ complex"/>
    <property type="evidence" value="ECO:0007669"/>
    <property type="project" value="TreeGrafter"/>
</dbReference>
<dbReference type="InterPro" id="IPR055405">
    <property type="entry name" value="ARM_KNTC1_3rd"/>
</dbReference>
<dbReference type="GO" id="GO:1903394">
    <property type="term" value="P:protein localization to kinetochore involved in kinetochore assembly"/>
    <property type="evidence" value="ECO:0007669"/>
    <property type="project" value="TreeGrafter"/>
</dbReference>
<evidence type="ECO:0000259" key="2">
    <source>
        <dbReference type="Pfam" id="PF24515"/>
    </source>
</evidence>
<dbReference type="GO" id="GO:0031267">
    <property type="term" value="F:small GTPase binding"/>
    <property type="evidence" value="ECO:0007669"/>
    <property type="project" value="TreeGrafter"/>
</dbReference>
<dbReference type="PANTHER" id="PTHR15688">
    <property type="entry name" value="KINETOCHORE-ASSOCIATED PROTEIN 1"/>
    <property type="match status" value="1"/>
</dbReference>
<dbReference type="GO" id="GO:0000070">
    <property type="term" value="P:mitotic sister chromatid segregation"/>
    <property type="evidence" value="ECO:0007669"/>
    <property type="project" value="TreeGrafter"/>
</dbReference>
<dbReference type="Ensembl" id="ENSHCOT00000024076.1">
    <property type="protein sequence ID" value="ENSHCOP00000016007.1"/>
    <property type="gene ID" value="ENSHCOG00000019711.1"/>
</dbReference>
<dbReference type="GO" id="GO:0005737">
    <property type="term" value="C:cytoplasm"/>
    <property type="evidence" value="ECO:0007669"/>
    <property type="project" value="TreeGrafter"/>
</dbReference>
<dbReference type="Proteomes" id="UP000264820">
    <property type="component" value="Unplaced"/>
</dbReference>
<keyword evidence="5" id="KW-1185">Reference proteome</keyword>
<evidence type="ECO:0000313" key="5">
    <source>
        <dbReference type="Proteomes" id="UP000264820"/>
    </source>
</evidence>
<dbReference type="InterPro" id="IPR019527">
    <property type="entry name" value="RZZ-complex_KNTC1/ROD_C"/>
</dbReference>
<feature type="domain" description="KNTC1 second ARM-repeats" evidence="3">
    <location>
        <begin position="84"/>
        <end position="248"/>
    </location>
</feature>
<feature type="domain" description="KNTC1 third ARM-repeats" evidence="2">
    <location>
        <begin position="647"/>
        <end position="856"/>
    </location>
</feature>
<dbReference type="STRING" id="109280.ENSHCOP00000016007"/>
<reference evidence="4" key="1">
    <citation type="submission" date="2025-05" db="UniProtKB">
        <authorList>
            <consortium name="Ensembl"/>
        </authorList>
    </citation>
    <scope>IDENTIFICATION</scope>
</reference>
<feature type="domain" description="RZZ complex subunit KNTC1/ROD C-terminal" evidence="1">
    <location>
        <begin position="904"/>
        <end position="1454"/>
    </location>
</feature>
<dbReference type="InterPro" id="IPR052802">
    <property type="entry name" value="KNTC1"/>
</dbReference>
<dbReference type="PANTHER" id="PTHR15688:SF1">
    <property type="entry name" value="KINETOCHORE-ASSOCIATED PROTEIN 1"/>
    <property type="match status" value="1"/>
</dbReference>
<evidence type="ECO:0000259" key="1">
    <source>
        <dbReference type="Pfam" id="PF10493"/>
    </source>
</evidence>
<dbReference type="InterPro" id="IPR055404">
    <property type="entry name" value="ARM_KNTC1_2nd"/>
</dbReference>
<proteinExistence type="predicted"/>
<protein>
    <submittedName>
        <fullName evidence="4">Kinetochore associated 1</fullName>
    </submittedName>
</protein>
<dbReference type="Pfam" id="PF24515">
    <property type="entry name" value="ARM_KNTC1_3rd"/>
    <property type="match status" value="1"/>
</dbReference>
<name>A0A3Q2Z7H9_HIPCM</name>
<dbReference type="Pfam" id="PF10493">
    <property type="entry name" value="Rod_C"/>
    <property type="match status" value="1"/>
</dbReference>
<dbReference type="GeneTree" id="ENSGT00390000007883"/>
<dbReference type="GO" id="GO:0005828">
    <property type="term" value="C:kinetochore microtubule"/>
    <property type="evidence" value="ECO:0007669"/>
    <property type="project" value="TreeGrafter"/>
</dbReference>
<dbReference type="Ensembl" id="ENSHCOT00000024086.1">
    <property type="protein sequence ID" value="ENSHCOP00000027703.1"/>
    <property type="gene ID" value="ENSHCOG00000019711.1"/>
</dbReference>
<evidence type="ECO:0000313" key="4">
    <source>
        <dbReference type="Ensembl" id="ENSHCOP00000027703.1"/>
    </source>
</evidence>
<evidence type="ECO:0000259" key="3">
    <source>
        <dbReference type="Pfam" id="PF24516"/>
    </source>
</evidence>
<dbReference type="GO" id="GO:0007094">
    <property type="term" value="P:mitotic spindle assembly checkpoint signaling"/>
    <property type="evidence" value="ECO:0007669"/>
    <property type="project" value="TreeGrafter"/>
</dbReference>
<sequence>MKSDANYGSEEVEDLRTLVSNLRQLLDLHTKYNCRLSLSLFEKGKVRIVTCLMLDKVAAPELVAATVENNILPYAEEHDIPLDELLLQYIKDMLERCSSQTTTLFTSWEAKAVAVLGCMADMDLKVDAVLEIMQKAVFPWSTVVEELVQQYLEMDGPKQELLKESYRLMEIRKLLRGYGIRSYTHLSPNQIMAVLRFILKQDSPTCLQDALALAEAYKLPTSQINYLYLIRLISQGQSDVCVTMLKNLPCEEVACVLERLTAWARLKLEDKDHLSDDHKKEKMVIAQVMVEVMKYQQVVHKHDALKSMECENELHMFKAIAHLQEDFDIFFTPANYEDREIQKQIREHHIAAHERARGHRPSQTVSTEAGLLRLGRLLQHSEQELWSDLALRALGTGDVQKALPILSELYEHHNNTGTGMVLFTAANTLCHMLEADMPMVLPEDTDLPAVIYHLTCQAITVCHPDLLLDCLELCKSTRLAMDIYHQCQLSDNYGFVAKDLARETSKDPYSQWCFQDVFHEDCIVLDPVSVLPVQYEITDCLIPVSQEIKLYPLDCSCLSHCSFKDGFNYLRPLLSPLLSMLQMLQECSQQELALRVLVNSYGSCLQHVTANVMDPKISAQLYGAQELRKYNVSLNDLRKITTSSLNSIAVALLNKVFNWRMVDCDLAIGLCTLLSKEEVFEILWKFIDSTLENYEKILAVARIGVELCSMYNHVDEKNEFLSVITDAEWGIKLAKLEISILPVFHQPTELKSTLIPVLVKNKRITPEIILQYCSTYGLDSDNVINQYVTTVLLLQEEEEEEADTSHAQAMCYADTMERVLGIMPKLRQTQQLISSLSAAIFKLSPYNYERIEVVLKLLLAADENVAGFSASQAVGLLQHLKSYKRLAPPSDVEHTFILENSLPPSPLDAVRLPFHLLLQDKHYWKIISPELSEETFPTLLLISKLMKVNLDKLYMLAVNQIFNTKMKPLVLEQMRRAQAPGNKKEIQKVAVTVMTYIRSIKNQEWAVASAHKITQELPSGYEKTQSLRFCLAIGKTWLGDPNLDDATRIRGEAFLCKLQLQFVRSATEGALVPTQFNTPEYLKLSGTPDKLIAVLYEHSSVERRFRDSGGQTYPDIHAVVREIVAINQMDLLKIHNTLLEKWICKTGSGLAKDMSHKECVRNFNDDPDLMRVVHMLQSQPTANAVCLLSSILSAETWPLSKSGPRLTLCHRTRALLCLVRLADADTLEAQLKIPRAELDNHLKCYIFVSRLEALNVPYTVQSFLSSPKEGLIKGLWKNHSHEPQALCLVADLCLEYKVYDPQLWNGLLQKMLCFNLIGDLQKVLEAAVAVPALWEISSFSRAWKSLLLAPFVSASLPLSADQQATFSRNFVLLLKCPLLLSMDLIGIAKGFAQFHLLAFALGTLLLIPCASKKDQQVQGFLSVHDPLTVLEQEEELMNTGEFAGIPSQIRETVLTYMTQHGQHVKLVKTNHFTHMKKLMVTSGQPDQVKDLINHLINHNRRDDARWLAQEYMKHQEHSDATNAGPQDLLTLHNL</sequence>
<dbReference type="Pfam" id="PF24516">
    <property type="entry name" value="ARM_KNTC1_2nd"/>
    <property type="match status" value="1"/>
</dbReference>
<accession>A0A3Q2Z7H9</accession>
<organism evidence="4 5">
    <name type="scientific">Hippocampus comes</name>
    <name type="common">Tiger tail seahorse</name>
    <dbReference type="NCBI Taxonomy" id="109280"/>
    <lineage>
        <taxon>Eukaryota</taxon>
        <taxon>Metazoa</taxon>
        <taxon>Chordata</taxon>
        <taxon>Craniata</taxon>
        <taxon>Vertebrata</taxon>
        <taxon>Euteleostomi</taxon>
        <taxon>Actinopterygii</taxon>
        <taxon>Neopterygii</taxon>
        <taxon>Teleostei</taxon>
        <taxon>Neoteleostei</taxon>
        <taxon>Acanthomorphata</taxon>
        <taxon>Syngnathiaria</taxon>
        <taxon>Syngnathiformes</taxon>
        <taxon>Syngnathoidei</taxon>
        <taxon>Syngnathidae</taxon>
        <taxon>Hippocampus</taxon>
    </lineage>
</organism>
<dbReference type="Ensembl" id="ENSHCOT00000028292.1">
    <property type="protein sequence ID" value="ENSHCOP00000015994.1"/>
    <property type="gene ID" value="ENSHCOG00000019711.1"/>
</dbReference>